<dbReference type="EMBL" id="BAAAFI010000010">
    <property type="protein sequence ID" value="GAA0879215.1"/>
    <property type="molecule type" value="Genomic_DNA"/>
</dbReference>
<reference evidence="2" key="1">
    <citation type="journal article" date="2019" name="Int. J. Syst. Evol. Microbiol.">
        <title>The Global Catalogue of Microorganisms (GCM) 10K type strain sequencing project: providing services to taxonomists for standard genome sequencing and annotation.</title>
        <authorList>
            <consortium name="The Broad Institute Genomics Platform"/>
            <consortium name="The Broad Institute Genome Sequencing Center for Infectious Disease"/>
            <person name="Wu L."/>
            <person name="Ma J."/>
        </authorList>
    </citation>
    <scope>NUCLEOTIDE SEQUENCE [LARGE SCALE GENOMIC DNA]</scope>
    <source>
        <strain evidence="2">JCM 16112</strain>
    </source>
</reference>
<comment type="caution">
    <text evidence="1">The sequence shown here is derived from an EMBL/GenBank/DDBJ whole genome shotgun (WGS) entry which is preliminary data.</text>
</comment>
<gene>
    <name evidence="1" type="ORF">GCM10009119_21830</name>
</gene>
<evidence type="ECO:0000313" key="1">
    <source>
        <dbReference type="EMBL" id="GAA0879215.1"/>
    </source>
</evidence>
<protein>
    <submittedName>
        <fullName evidence="1">Uncharacterized protein</fullName>
    </submittedName>
</protein>
<dbReference type="Proteomes" id="UP001500469">
    <property type="component" value="Unassembled WGS sequence"/>
</dbReference>
<dbReference type="RefSeq" id="WP_343851397.1">
    <property type="nucleotide sequence ID" value="NZ_BAAAFI010000010.1"/>
</dbReference>
<organism evidence="1 2">
    <name type="scientific">Algoriphagus jejuensis</name>
    <dbReference type="NCBI Taxonomy" id="419934"/>
    <lineage>
        <taxon>Bacteria</taxon>
        <taxon>Pseudomonadati</taxon>
        <taxon>Bacteroidota</taxon>
        <taxon>Cytophagia</taxon>
        <taxon>Cytophagales</taxon>
        <taxon>Cyclobacteriaceae</taxon>
        <taxon>Algoriphagus</taxon>
    </lineage>
</organism>
<keyword evidence="2" id="KW-1185">Reference proteome</keyword>
<proteinExistence type="predicted"/>
<accession>A0ABP3YCN1</accession>
<evidence type="ECO:0000313" key="2">
    <source>
        <dbReference type="Proteomes" id="UP001500469"/>
    </source>
</evidence>
<sequence length="205" mass="23004">MDRILTKFEKLFSIRFSHAAYPNSGSMGGILTPNLLLEPDPTTATFFKKHDIHFRMRADMLLCFVRIKPLEDAPYFRLPNSFSARFFIDLTNPVKANTDTVDTHGKENMYRFRINLRAAANSMSLSGASMGPIVSREATRVFSPGNPGSWTTSSVNLSGHFGVIDIVTEGSSAHRLYTDVNNQHLFYTSANGNENEHLFTIHLNN</sequence>
<name>A0ABP3YCN1_9BACT</name>